<evidence type="ECO:0000313" key="8">
    <source>
        <dbReference type="EMBL" id="AMV62231.1"/>
    </source>
</evidence>
<dbReference type="RefSeq" id="WP_046872143.1">
    <property type="nucleotide sequence ID" value="NZ_BAAAXI010000171.1"/>
</dbReference>
<keyword evidence="3 6" id="KW-0540">Nuclease</keyword>
<dbReference type="GO" id="GO:0005829">
    <property type="term" value="C:cytosol"/>
    <property type="evidence" value="ECO:0007669"/>
    <property type="project" value="TreeGrafter"/>
</dbReference>
<dbReference type="GO" id="GO:0006308">
    <property type="term" value="P:DNA catabolic process"/>
    <property type="evidence" value="ECO:0007669"/>
    <property type="project" value="UniProtKB-UniRule"/>
</dbReference>
<dbReference type="PANTHER" id="PTHR34137">
    <property type="entry name" value="EXODEOXYRIBONUCLEASE 7 SMALL SUBUNIT"/>
    <property type="match status" value="1"/>
</dbReference>
<gene>
    <name evidence="6" type="primary">xseB</name>
    <name evidence="8" type="ORF">ADU70_0733</name>
    <name evidence="9" type="ORF">ADU72_1991</name>
</gene>
<proteinExistence type="inferred from homology"/>
<name>A0A0R2HFI4_9LACO</name>
<dbReference type="AlphaFoldDB" id="A0A0R2HFI4"/>
<comment type="similarity">
    <text evidence="1 6">Belongs to the XseB family.</text>
</comment>
<accession>A0A0R2HFI4</accession>
<dbReference type="EMBL" id="CP012288">
    <property type="protein sequence ID" value="AMV67912.1"/>
    <property type="molecule type" value="Genomic_DNA"/>
</dbReference>
<comment type="function">
    <text evidence="6">Bidirectionally degrades single-stranded DNA into large acid-insoluble oligonucleotides, which are then degraded further into small acid-soluble oligonucleotides.</text>
</comment>
<dbReference type="InterPro" id="IPR037004">
    <property type="entry name" value="Exonuc_VII_ssu_sf"/>
</dbReference>
<dbReference type="EC" id="3.1.11.6" evidence="6"/>
<dbReference type="OrthoDB" id="9798666at2"/>
<feature type="region of interest" description="Disordered" evidence="7">
    <location>
        <begin position="65"/>
        <end position="88"/>
    </location>
</feature>
<evidence type="ECO:0000256" key="6">
    <source>
        <dbReference type="HAMAP-Rule" id="MF_00337"/>
    </source>
</evidence>
<dbReference type="SUPFAM" id="SSF116842">
    <property type="entry name" value="XseB-like"/>
    <property type="match status" value="1"/>
</dbReference>
<evidence type="ECO:0000256" key="2">
    <source>
        <dbReference type="ARBA" id="ARBA00022490"/>
    </source>
</evidence>
<dbReference type="Proteomes" id="UP000076405">
    <property type="component" value="Chromosome"/>
</dbReference>
<evidence type="ECO:0000313" key="11">
    <source>
        <dbReference type="Proteomes" id="UP000076405"/>
    </source>
</evidence>
<dbReference type="Proteomes" id="UP000076244">
    <property type="component" value="Chromosome"/>
</dbReference>
<comment type="catalytic activity">
    <reaction evidence="6">
        <text>Exonucleolytic cleavage in either 5'- to 3'- or 3'- to 5'-direction to yield nucleoside 5'-phosphates.</text>
        <dbReference type="EC" id="3.1.11.6"/>
    </reaction>
</comment>
<dbReference type="GeneID" id="57277168"/>
<dbReference type="NCBIfam" id="TIGR01280">
    <property type="entry name" value="xseB"/>
    <property type="match status" value="1"/>
</dbReference>
<dbReference type="HAMAP" id="MF_00337">
    <property type="entry name" value="Exonuc_7_S"/>
    <property type="match status" value="1"/>
</dbReference>
<keyword evidence="5 6" id="KW-0269">Exonuclease</keyword>
<dbReference type="NCBIfam" id="NF002138">
    <property type="entry name" value="PRK00977.1-2"/>
    <property type="match status" value="1"/>
</dbReference>
<keyword evidence="10" id="KW-1185">Reference proteome</keyword>
<reference evidence="10 11" key="1">
    <citation type="journal article" date="2016" name="PLoS ONE">
        <title>The Identification of Novel Diagnostic Marker Genes for the Detection of Beer Spoiling Pediococcus damnosus Strains Using the BlAst Diagnostic Gene findEr.</title>
        <authorList>
            <person name="Behr J."/>
            <person name="Geissler A.J."/>
            <person name="Schmid J."/>
            <person name="Zehe A."/>
            <person name="Vogel R.F."/>
        </authorList>
    </citation>
    <scope>NUCLEOTIDE SEQUENCE [LARGE SCALE GENOMIC DNA]</scope>
    <source>
        <strain evidence="8 11">TMW 2.1533</strain>
        <strain evidence="9 10">TMW 2.1535</strain>
    </source>
</reference>
<dbReference type="InterPro" id="IPR003761">
    <property type="entry name" value="Exonuc_VII_S"/>
</dbReference>
<keyword evidence="4 6" id="KW-0378">Hydrolase</keyword>
<dbReference type="Pfam" id="PF02609">
    <property type="entry name" value="Exonuc_VII_S"/>
    <property type="match status" value="1"/>
</dbReference>
<organism evidence="8 11">
    <name type="scientific">Pediococcus damnosus</name>
    <dbReference type="NCBI Taxonomy" id="51663"/>
    <lineage>
        <taxon>Bacteria</taxon>
        <taxon>Bacillati</taxon>
        <taxon>Bacillota</taxon>
        <taxon>Bacilli</taxon>
        <taxon>Lactobacillales</taxon>
        <taxon>Lactobacillaceae</taxon>
        <taxon>Pediococcus</taxon>
    </lineage>
</organism>
<dbReference type="EMBL" id="CP012275">
    <property type="protein sequence ID" value="AMV62231.1"/>
    <property type="molecule type" value="Genomic_DNA"/>
</dbReference>
<evidence type="ECO:0000256" key="3">
    <source>
        <dbReference type="ARBA" id="ARBA00022722"/>
    </source>
</evidence>
<dbReference type="Gene3D" id="1.10.287.1040">
    <property type="entry name" value="Exonuclease VII, small subunit"/>
    <property type="match status" value="1"/>
</dbReference>
<evidence type="ECO:0000256" key="7">
    <source>
        <dbReference type="SAM" id="MobiDB-lite"/>
    </source>
</evidence>
<sequence length="88" mass="9895">MTEKQTAEKPTFEENLKSLDEIVTNLEKGDVPLEKALNEFKHGVTLSKDLQDTLQNAEKTLTKMMSEDGQEVPFETPAPKTEADKTNE</sequence>
<dbReference type="PANTHER" id="PTHR34137:SF1">
    <property type="entry name" value="EXODEOXYRIBONUCLEASE 7 SMALL SUBUNIT"/>
    <property type="match status" value="1"/>
</dbReference>
<dbReference type="GO" id="GO:0008855">
    <property type="term" value="F:exodeoxyribonuclease VII activity"/>
    <property type="evidence" value="ECO:0007669"/>
    <property type="project" value="UniProtKB-UniRule"/>
</dbReference>
<evidence type="ECO:0000256" key="5">
    <source>
        <dbReference type="ARBA" id="ARBA00022839"/>
    </source>
</evidence>
<evidence type="ECO:0000313" key="10">
    <source>
        <dbReference type="Proteomes" id="UP000076244"/>
    </source>
</evidence>
<evidence type="ECO:0000256" key="1">
    <source>
        <dbReference type="ARBA" id="ARBA00009998"/>
    </source>
</evidence>
<evidence type="ECO:0000256" key="4">
    <source>
        <dbReference type="ARBA" id="ARBA00022801"/>
    </source>
</evidence>
<comment type="subunit">
    <text evidence="6">Heterooligomer composed of large and small subunits.</text>
</comment>
<dbReference type="KEGG" id="pdm:ADU72_1991"/>
<evidence type="ECO:0000313" key="9">
    <source>
        <dbReference type="EMBL" id="AMV67912.1"/>
    </source>
</evidence>
<comment type="subcellular location">
    <subcellularLocation>
        <location evidence="6">Cytoplasm</location>
    </subcellularLocation>
</comment>
<keyword evidence="2 6" id="KW-0963">Cytoplasm</keyword>
<protein>
    <recommendedName>
        <fullName evidence="6">Exodeoxyribonuclease 7 small subunit</fullName>
        <ecNumber evidence="6">3.1.11.6</ecNumber>
    </recommendedName>
    <alternativeName>
        <fullName evidence="6">Exodeoxyribonuclease VII small subunit</fullName>
        <shortName evidence="6">Exonuclease VII small subunit</shortName>
    </alternativeName>
</protein>
<dbReference type="GO" id="GO:0009318">
    <property type="term" value="C:exodeoxyribonuclease VII complex"/>
    <property type="evidence" value="ECO:0007669"/>
    <property type="project" value="UniProtKB-UniRule"/>
</dbReference>